<reference evidence="1" key="2">
    <citation type="journal article" date="2015" name="Fish Shellfish Immunol.">
        <title>Early steps in the European eel (Anguilla anguilla)-Vibrio vulnificus interaction in the gills: Role of the RtxA13 toxin.</title>
        <authorList>
            <person name="Callol A."/>
            <person name="Pajuelo D."/>
            <person name="Ebbesson L."/>
            <person name="Teles M."/>
            <person name="MacKenzie S."/>
            <person name="Amaro C."/>
        </authorList>
    </citation>
    <scope>NUCLEOTIDE SEQUENCE</scope>
</reference>
<accession>A0A0E9T4R6</accession>
<proteinExistence type="predicted"/>
<sequence length="29" mass="3253">MLDEASKKNEENEKMKLALSDTSLAVLML</sequence>
<evidence type="ECO:0000313" key="1">
    <source>
        <dbReference type="EMBL" id="JAH47960.1"/>
    </source>
</evidence>
<protein>
    <submittedName>
        <fullName evidence="1">Uncharacterized protein</fullName>
    </submittedName>
</protein>
<dbReference type="AlphaFoldDB" id="A0A0E9T4R6"/>
<dbReference type="EMBL" id="GBXM01060617">
    <property type="protein sequence ID" value="JAH47960.1"/>
    <property type="molecule type" value="Transcribed_RNA"/>
</dbReference>
<name>A0A0E9T4R6_ANGAN</name>
<organism evidence="1">
    <name type="scientific">Anguilla anguilla</name>
    <name type="common">European freshwater eel</name>
    <name type="synonym">Muraena anguilla</name>
    <dbReference type="NCBI Taxonomy" id="7936"/>
    <lineage>
        <taxon>Eukaryota</taxon>
        <taxon>Metazoa</taxon>
        <taxon>Chordata</taxon>
        <taxon>Craniata</taxon>
        <taxon>Vertebrata</taxon>
        <taxon>Euteleostomi</taxon>
        <taxon>Actinopterygii</taxon>
        <taxon>Neopterygii</taxon>
        <taxon>Teleostei</taxon>
        <taxon>Anguilliformes</taxon>
        <taxon>Anguillidae</taxon>
        <taxon>Anguilla</taxon>
    </lineage>
</organism>
<reference evidence="1" key="1">
    <citation type="submission" date="2014-11" db="EMBL/GenBank/DDBJ databases">
        <authorList>
            <person name="Amaro Gonzalez C."/>
        </authorList>
    </citation>
    <scope>NUCLEOTIDE SEQUENCE</scope>
</reference>